<evidence type="ECO:0000256" key="5">
    <source>
        <dbReference type="ARBA" id="ARBA00022859"/>
    </source>
</evidence>
<dbReference type="CDD" id="cd19802">
    <property type="entry name" value="Bbox1_TRIM8-like"/>
    <property type="match status" value="1"/>
</dbReference>
<evidence type="ECO:0000256" key="6">
    <source>
        <dbReference type="PROSITE-ProRule" id="PRU00024"/>
    </source>
</evidence>
<evidence type="ECO:0000259" key="10">
    <source>
        <dbReference type="PROSITE" id="PS50188"/>
    </source>
</evidence>
<reference evidence="11" key="2">
    <citation type="submission" date="2025-09" db="UniProtKB">
        <authorList>
            <consortium name="Ensembl"/>
        </authorList>
    </citation>
    <scope>IDENTIFICATION</scope>
</reference>
<proteinExistence type="predicted"/>
<dbReference type="InterPro" id="IPR006574">
    <property type="entry name" value="PRY"/>
</dbReference>
<dbReference type="PRINTS" id="PR01407">
    <property type="entry name" value="BUTYPHLNCDUF"/>
</dbReference>
<dbReference type="GO" id="GO:0008270">
    <property type="term" value="F:zinc ion binding"/>
    <property type="evidence" value="ECO:0007669"/>
    <property type="project" value="UniProtKB-KW"/>
</dbReference>
<evidence type="ECO:0000256" key="1">
    <source>
        <dbReference type="ARBA" id="ARBA00022588"/>
    </source>
</evidence>
<dbReference type="InterPro" id="IPR043136">
    <property type="entry name" value="B30.2/SPRY_sf"/>
</dbReference>
<dbReference type="GeneTree" id="ENSGT01040000240385"/>
<evidence type="ECO:0000313" key="11">
    <source>
        <dbReference type="Ensembl" id="ENSSLUP00000039408.1"/>
    </source>
</evidence>
<dbReference type="Gene3D" id="4.10.830.40">
    <property type="match status" value="1"/>
</dbReference>
<dbReference type="InterPro" id="IPR051051">
    <property type="entry name" value="E3_ubiq-ligase_TRIM/RNF"/>
</dbReference>
<dbReference type="PANTHER" id="PTHR25465">
    <property type="entry name" value="B-BOX DOMAIN CONTAINING"/>
    <property type="match status" value="1"/>
</dbReference>
<dbReference type="Pfam" id="PF00622">
    <property type="entry name" value="SPRY"/>
    <property type="match status" value="1"/>
</dbReference>
<dbReference type="SMART" id="SM00589">
    <property type="entry name" value="PRY"/>
    <property type="match status" value="1"/>
</dbReference>
<evidence type="ECO:0000313" key="12">
    <source>
        <dbReference type="Proteomes" id="UP000694568"/>
    </source>
</evidence>
<dbReference type="SMART" id="SM00336">
    <property type="entry name" value="BBOX"/>
    <property type="match status" value="2"/>
</dbReference>
<keyword evidence="2" id="KW-0479">Metal-binding</keyword>
<evidence type="ECO:0000256" key="7">
    <source>
        <dbReference type="SAM" id="Coils"/>
    </source>
</evidence>
<keyword evidence="5" id="KW-0391">Immunity</keyword>
<dbReference type="Proteomes" id="UP000694568">
    <property type="component" value="Unplaced"/>
</dbReference>
<dbReference type="SUPFAM" id="SSF49899">
    <property type="entry name" value="Concanavalin A-like lectins/glucanases"/>
    <property type="match status" value="1"/>
</dbReference>
<organism evidence="11 12">
    <name type="scientific">Sander lucioperca</name>
    <name type="common">Pike-perch</name>
    <name type="synonym">Perca lucioperca</name>
    <dbReference type="NCBI Taxonomy" id="283035"/>
    <lineage>
        <taxon>Eukaryota</taxon>
        <taxon>Metazoa</taxon>
        <taxon>Chordata</taxon>
        <taxon>Craniata</taxon>
        <taxon>Vertebrata</taxon>
        <taxon>Euteleostomi</taxon>
        <taxon>Actinopterygii</taxon>
        <taxon>Neopterygii</taxon>
        <taxon>Teleostei</taxon>
        <taxon>Neoteleostei</taxon>
        <taxon>Acanthomorphata</taxon>
        <taxon>Eupercaria</taxon>
        <taxon>Perciformes</taxon>
        <taxon>Percoidei</taxon>
        <taxon>Percidae</taxon>
        <taxon>Luciopercinae</taxon>
        <taxon>Sander</taxon>
    </lineage>
</organism>
<dbReference type="Gene3D" id="3.30.40.10">
    <property type="entry name" value="Zinc/RING finger domain, C3HC4 (zinc finger)"/>
    <property type="match status" value="1"/>
</dbReference>
<dbReference type="InterPro" id="IPR058030">
    <property type="entry name" value="TRIM8/14/16/25/29/45/65_CC"/>
</dbReference>
<feature type="domain" description="B box-type" evidence="9">
    <location>
        <begin position="163"/>
        <end position="203"/>
    </location>
</feature>
<keyword evidence="1" id="KW-0399">Innate immunity</keyword>
<dbReference type="InterPro" id="IPR013320">
    <property type="entry name" value="ConA-like_dom_sf"/>
</dbReference>
<reference evidence="11" key="1">
    <citation type="submission" date="2025-08" db="UniProtKB">
        <authorList>
            <consortium name="Ensembl"/>
        </authorList>
    </citation>
    <scope>IDENTIFICATION</scope>
</reference>
<evidence type="ECO:0000256" key="4">
    <source>
        <dbReference type="ARBA" id="ARBA00022833"/>
    </source>
</evidence>
<keyword evidence="7" id="KW-0175">Coiled coil</keyword>
<keyword evidence="3 6" id="KW-0863">Zinc-finger</keyword>
<keyword evidence="4" id="KW-0862">Zinc</keyword>
<protein>
    <recommendedName>
        <fullName evidence="13">E3 ubiquitin-protein ligase TRIM39-like</fullName>
    </recommendedName>
</protein>
<dbReference type="Pfam" id="PF25600">
    <property type="entry name" value="TRIM_CC"/>
    <property type="match status" value="1"/>
</dbReference>
<accession>A0A8C9ZF08</accession>
<evidence type="ECO:0000259" key="9">
    <source>
        <dbReference type="PROSITE" id="PS50119"/>
    </source>
</evidence>
<evidence type="ECO:0000259" key="8">
    <source>
        <dbReference type="PROSITE" id="PS50089"/>
    </source>
</evidence>
<dbReference type="InterPro" id="IPR027370">
    <property type="entry name" value="Znf-RING_euk"/>
</dbReference>
<dbReference type="PROSITE" id="PS00518">
    <property type="entry name" value="ZF_RING_1"/>
    <property type="match status" value="1"/>
</dbReference>
<gene>
    <name evidence="11" type="primary">LOC116060082</name>
</gene>
<keyword evidence="12" id="KW-1185">Reference proteome</keyword>
<dbReference type="InterPro" id="IPR003877">
    <property type="entry name" value="SPRY_dom"/>
</dbReference>
<feature type="domain" description="RING-type" evidence="8">
    <location>
        <begin position="34"/>
        <end position="73"/>
    </location>
</feature>
<name>A0A8C9ZF08_SANLU</name>
<dbReference type="InterPro" id="IPR001870">
    <property type="entry name" value="B30.2/SPRY"/>
</dbReference>
<dbReference type="SUPFAM" id="SSF57845">
    <property type="entry name" value="B-box zinc-binding domain"/>
    <property type="match status" value="1"/>
</dbReference>
<dbReference type="Gene3D" id="2.60.120.920">
    <property type="match status" value="1"/>
</dbReference>
<evidence type="ECO:0008006" key="13">
    <source>
        <dbReference type="Google" id="ProtNLM"/>
    </source>
</evidence>
<evidence type="ECO:0000256" key="2">
    <source>
        <dbReference type="ARBA" id="ARBA00022723"/>
    </source>
</evidence>
<sequence length="631" mass="72521">MNRVNRFPEFIYRHWTNPDMASASSLLCEEQLLCSICLDAFTEPVSTPCGHNYCKACITGYWASSGQVQCPLCMKKFRKRQQLQVNTEFRDMVEHFNNMRVRGDNDILAKPGEVPCDICLEPKLKAQKTCLVCLASYCQSHLEPHQRVKSLKKHQLIDPVSNLEDRVCKMHDKMFELFCREDQMCVCFMCLKDNHATHEAIPLERAFKERKVELGYVMSEIKMMENTKSRRIKEIKSSVEQSKKKLDKEIADIAEVFTALVVSLQRSQADLIKVIQEKQKAAQKEAEDCMTQLEQEVAESRKRRSEMEQLLQTEDHLHLLQSCPSLLFPAHTEDLFNPLSYSTSPLTSDLYDISRQSYVGMVKKAAAHMEKKLCNEMEMLIHEVRLSDGCEADEQPDAAEKVMTDEFVKEVWTPLQDKLMMIQQCNAVDVTLDAYTANSKLMVSQDGKQLRFAVGLPSRTALFGRSFVRQPFVLGREGFFSGRFYYEVRVSASKGWLLGVVKESINREILFFPTPEEGGWTFVKIYNPISQVHEEYFANTFSNAPLYLRQRSQTVGVFVDYEKGEVSFYDVEARTLIYSYTGCAFMETPPAQKDILYSMAATYLSSRPKVYPIFGIFENDYDNMLVITPVA</sequence>
<feature type="domain" description="B30.2/SPRY" evidence="10">
    <location>
        <begin position="410"/>
        <end position="631"/>
    </location>
</feature>
<dbReference type="AlphaFoldDB" id="A0A8C9ZF08"/>
<dbReference type="GO" id="GO:0045087">
    <property type="term" value="P:innate immune response"/>
    <property type="evidence" value="ECO:0007669"/>
    <property type="project" value="UniProtKB-KW"/>
</dbReference>
<dbReference type="InterPro" id="IPR003879">
    <property type="entry name" value="Butyrophylin_SPRY"/>
</dbReference>
<dbReference type="Pfam" id="PF00643">
    <property type="entry name" value="zf-B_box"/>
    <property type="match status" value="1"/>
</dbReference>
<dbReference type="PROSITE" id="PS50188">
    <property type="entry name" value="B302_SPRY"/>
    <property type="match status" value="1"/>
</dbReference>
<dbReference type="Pfam" id="PF13445">
    <property type="entry name" value="zf-RING_UBOX"/>
    <property type="match status" value="1"/>
</dbReference>
<feature type="coiled-coil region" evidence="7">
    <location>
        <begin position="276"/>
        <end position="310"/>
    </location>
</feature>
<dbReference type="InterPro" id="IPR017907">
    <property type="entry name" value="Znf_RING_CS"/>
</dbReference>
<dbReference type="InterPro" id="IPR001841">
    <property type="entry name" value="Znf_RING"/>
</dbReference>
<dbReference type="SMART" id="SM00449">
    <property type="entry name" value="SPRY"/>
    <property type="match status" value="1"/>
</dbReference>
<dbReference type="InterPro" id="IPR000315">
    <property type="entry name" value="Znf_B-box"/>
</dbReference>
<dbReference type="SUPFAM" id="SSF57850">
    <property type="entry name" value="RING/U-box"/>
    <property type="match status" value="1"/>
</dbReference>
<dbReference type="Ensembl" id="ENSSLUT00000040696.1">
    <property type="protein sequence ID" value="ENSSLUP00000039408.1"/>
    <property type="gene ID" value="ENSSLUG00000017664.1"/>
</dbReference>
<evidence type="ECO:0000256" key="3">
    <source>
        <dbReference type="ARBA" id="ARBA00022771"/>
    </source>
</evidence>
<dbReference type="PANTHER" id="PTHR25465:SF32">
    <property type="entry name" value="BLOODTHIRSTY-RELATED GENE FAMILY, MEMBER 16 ISOFORM X1-RELATED"/>
    <property type="match status" value="1"/>
</dbReference>
<dbReference type="GO" id="GO:0005737">
    <property type="term" value="C:cytoplasm"/>
    <property type="evidence" value="ECO:0007669"/>
    <property type="project" value="UniProtKB-ARBA"/>
</dbReference>
<dbReference type="SMART" id="SM00184">
    <property type="entry name" value="RING"/>
    <property type="match status" value="1"/>
</dbReference>
<dbReference type="Gene3D" id="3.30.160.60">
    <property type="entry name" value="Classic Zinc Finger"/>
    <property type="match status" value="1"/>
</dbReference>
<dbReference type="PROSITE" id="PS50119">
    <property type="entry name" value="ZF_BBOX"/>
    <property type="match status" value="1"/>
</dbReference>
<dbReference type="CDD" id="cd19769">
    <property type="entry name" value="Bbox2_TRIM16-like"/>
    <property type="match status" value="1"/>
</dbReference>
<dbReference type="InterPro" id="IPR013083">
    <property type="entry name" value="Znf_RING/FYVE/PHD"/>
</dbReference>
<dbReference type="PROSITE" id="PS50089">
    <property type="entry name" value="ZF_RING_2"/>
    <property type="match status" value="1"/>
</dbReference>